<evidence type="ECO:0008006" key="2">
    <source>
        <dbReference type="Google" id="ProtNLM"/>
    </source>
</evidence>
<name>A0A1W1BR10_9ZZZZ</name>
<proteinExistence type="predicted"/>
<organism evidence="1">
    <name type="scientific">hydrothermal vent metagenome</name>
    <dbReference type="NCBI Taxonomy" id="652676"/>
    <lineage>
        <taxon>unclassified sequences</taxon>
        <taxon>metagenomes</taxon>
        <taxon>ecological metagenomes</taxon>
    </lineage>
</organism>
<evidence type="ECO:0000313" key="1">
    <source>
        <dbReference type="EMBL" id="SFV55892.1"/>
    </source>
</evidence>
<sequence length="122" mass="13768">MKLKIAAAGIIALALSGCTNSIVSPEAPAPVVQKTTYTQASPEKQERFHKDMIAVATSTKSDPNYHRMALDTPERKTWFRNLMFQLWDGQITKSQFVAEGLKAYPNHKYEFNFIADGYAKRK</sequence>
<accession>A0A1W1BR10</accession>
<reference evidence="1" key="1">
    <citation type="submission" date="2016-10" db="EMBL/GenBank/DDBJ databases">
        <authorList>
            <person name="de Groot N.N."/>
        </authorList>
    </citation>
    <scope>NUCLEOTIDE SEQUENCE</scope>
</reference>
<dbReference type="AlphaFoldDB" id="A0A1W1BR10"/>
<dbReference type="EMBL" id="FPHL01000012">
    <property type="protein sequence ID" value="SFV55892.1"/>
    <property type="molecule type" value="Genomic_DNA"/>
</dbReference>
<gene>
    <name evidence="1" type="ORF">MNB_SV-10-122</name>
</gene>
<dbReference type="PROSITE" id="PS51257">
    <property type="entry name" value="PROKAR_LIPOPROTEIN"/>
    <property type="match status" value="1"/>
</dbReference>
<protein>
    <recommendedName>
        <fullName evidence="2">Lipoprotein</fullName>
    </recommendedName>
</protein>